<dbReference type="EMBL" id="UZAH01026672">
    <property type="protein sequence ID" value="VDO83988.1"/>
    <property type="molecule type" value="Genomic_DNA"/>
</dbReference>
<name>A0A183FQW7_HELPZ</name>
<protein>
    <submittedName>
        <fullName evidence="4">CCHC-type domain-containing protein</fullName>
    </submittedName>
</protein>
<dbReference type="Proteomes" id="UP000050761">
    <property type="component" value="Unassembled WGS sequence"/>
</dbReference>
<proteinExistence type="predicted"/>
<sequence length="264" mass="31612">MREQRRTLQVAIDDMESYLTAEDGTLRKQEPSRESGCSYEELLQQLKELNEQKDDREALVKQLQEKLQGRIDELENHIQRLENEREAREQEARAVDGEDLERERDADDEIEQRRQLRREFVRERLAELEARARAIQRGLRAIPERKREWISQGICSTMECGVFCREAGEHYSESCPIVPNRDERYNIVVKRGRCIRCMEHCERRGFCSYKDKKCFYCKRVKRTIFEQYTLTDSGHHSALCTIPDRMEEARRELDRMEQDMQQCQ</sequence>
<reference evidence="4" key="2">
    <citation type="submission" date="2019-09" db="UniProtKB">
        <authorList>
            <consortium name="WormBaseParasite"/>
        </authorList>
    </citation>
    <scope>IDENTIFICATION</scope>
</reference>
<keyword evidence="3" id="KW-1185">Reference proteome</keyword>
<evidence type="ECO:0000313" key="2">
    <source>
        <dbReference type="EMBL" id="VDO83988.1"/>
    </source>
</evidence>
<feature type="region of interest" description="Disordered" evidence="1">
    <location>
        <begin position="83"/>
        <end position="108"/>
    </location>
</feature>
<evidence type="ECO:0000313" key="4">
    <source>
        <dbReference type="WBParaSite" id="HPBE_0001016901-mRNA-1"/>
    </source>
</evidence>
<dbReference type="AlphaFoldDB" id="A0A183FQW7"/>
<gene>
    <name evidence="2" type="ORF">HPBE_LOCUS10170</name>
</gene>
<organism evidence="3 4">
    <name type="scientific">Heligmosomoides polygyrus</name>
    <name type="common">Parasitic roundworm</name>
    <dbReference type="NCBI Taxonomy" id="6339"/>
    <lineage>
        <taxon>Eukaryota</taxon>
        <taxon>Metazoa</taxon>
        <taxon>Ecdysozoa</taxon>
        <taxon>Nematoda</taxon>
        <taxon>Chromadorea</taxon>
        <taxon>Rhabditida</taxon>
        <taxon>Rhabditina</taxon>
        <taxon>Rhabditomorpha</taxon>
        <taxon>Strongyloidea</taxon>
        <taxon>Heligmosomidae</taxon>
        <taxon>Heligmosomoides</taxon>
    </lineage>
</organism>
<evidence type="ECO:0000313" key="3">
    <source>
        <dbReference type="Proteomes" id="UP000050761"/>
    </source>
</evidence>
<evidence type="ECO:0000256" key="1">
    <source>
        <dbReference type="SAM" id="MobiDB-lite"/>
    </source>
</evidence>
<reference evidence="2 3" key="1">
    <citation type="submission" date="2018-11" db="EMBL/GenBank/DDBJ databases">
        <authorList>
            <consortium name="Pathogen Informatics"/>
        </authorList>
    </citation>
    <scope>NUCLEOTIDE SEQUENCE [LARGE SCALE GENOMIC DNA]</scope>
</reference>
<accession>A0A183FQW7</accession>
<accession>A0A3P8C716</accession>
<dbReference type="WBParaSite" id="HPBE_0001016901-mRNA-1">
    <property type="protein sequence ID" value="HPBE_0001016901-mRNA-1"/>
    <property type="gene ID" value="HPBE_0001016901"/>
</dbReference>